<proteinExistence type="predicted"/>
<organism evidence="1 2">
    <name type="scientific">Salix koriyanagi</name>
    <dbReference type="NCBI Taxonomy" id="2511006"/>
    <lineage>
        <taxon>Eukaryota</taxon>
        <taxon>Viridiplantae</taxon>
        <taxon>Streptophyta</taxon>
        <taxon>Embryophyta</taxon>
        <taxon>Tracheophyta</taxon>
        <taxon>Spermatophyta</taxon>
        <taxon>Magnoliopsida</taxon>
        <taxon>eudicotyledons</taxon>
        <taxon>Gunneridae</taxon>
        <taxon>Pentapetalae</taxon>
        <taxon>rosids</taxon>
        <taxon>fabids</taxon>
        <taxon>Malpighiales</taxon>
        <taxon>Salicaceae</taxon>
        <taxon>Saliceae</taxon>
        <taxon>Salix</taxon>
    </lineage>
</organism>
<protein>
    <submittedName>
        <fullName evidence="1">Uncharacterized protein</fullName>
    </submittedName>
</protein>
<name>A0A9Q0WDI8_9ROSI</name>
<keyword evidence="2" id="KW-1185">Reference proteome</keyword>
<comment type="caution">
    <text evidence="1">The sequence shown here is derived from an EMBL/GenBank/DDBJ whole genome shotgun (WGS) entry which is preliminary data.</text>
</comment>
<dbReference type="Proteomes" id="UP001151752">
    <property type="component" value="Chromosome 12"/>
</dbReference>
<dbReference type="EMBL" id="JAPFFM010000004">
    <property type="protein sequence ID" value="KAJ6764451.1"/>
    <property type="molecule type" value="Genomic_DNA"/>
</dbReference>
<accession>A0A9Q0WDI8</accession>
<evidence type="ECO:0000313" key="2">
    <source>
        <dbReference type="Proteomes" id="UP001151752"/>
    </source>
</evidence>
<dbReference type="AlphaFoldDB" id="A0A9Q0WDI8"/>
<reference evidence="1" key="1">
    <citation type="submission" date="2022-11" db="EMBL/GenBank/DDBJ databases">
        <authorList>
            <person name="Hyden B.L."/>
            <person name="Feng K."/>
            <person name="Yates T."/>
            <person name="Jawdy S."/>
            <person name="Smart L.B."/>
            <person name="Muchero W."/>
        </authorList>
    </citation>
    <scope>NUCLEOTIDE SEQUENCE</scope>
    <source>
        <tissue evidence="1">Shoot tip</tissue>
    </source>
</reference>
<sequence>MPSSSSSPNPSTMPREAPVIAYTEKIVDDERLQLRKPDLLELWLRLFLRCTAQTNGLLVRNCVTKLISGEVFTMLETSIMSESASAMDVIDIPFMCLYSTGLDSSIRLYMES</sequence>
<reference evidence="1" key="2">
    <citation type="journal article" date="2023" name="Int. J. Mol. Sci.">
        <title>De Novo Assembly and Annotation of 11 Diverse Shrub Willow (Salix) Genomes Reveals Novel Gene Organization in Sex-Linked Regions.</title>
        <authorList>
            <person name="Hyden B."/>
            <person name="Feng K."/>
            <person name="Yates T.B."/>
            <person name="Jawdy S."/>
            <person name="Cereghino C."/>
            <person name="Smart L.B."/>
            <person name="Muchero W."/>
        </authorList>
    </citation>
    <scope>NUCLEOTIDE SEQUENCE</scope>
    <source>
        <tissue evidence="1">Shoot tip</tissue>
    </source>
</reference>
<gene>
    <name evidence="1" type="ORF">OIU74_023355</name>
</gene>
<evidence type="ECO:0000313" key="1">
    <source>
        <dbReference type="EMBL" id="KAJ6764451.1"/>
    </source>
</evidence>